<feature type="transmembrane region" description="Helical" evidence="1">
    <location>
        <begin position="50"/>
        <end position="75"/>
    </location>
</feature>
<keyword evidence="1" id="KW-0812">Transmembrane</keyword>
<evidence type="ECO:0000313" key="2">
    <source>
        <dbReference type="EMBL" id="MXR38355.1"/>
    </source>
</evidence>
<feature type="transmembrane region" description="Helical" evidence="1">
    <location>
        <begin position="124"/>
        <end position="142"/>
    </location>
</feature>
<dbReference type="Pfam" id="PF09997">
    <property type="entry name" value="DUF2238"/>
    <property type="match status" value="1"/>
</dbReference>
<gene>
    <name evidence="2" type="ORF">GQF02_15390</name>
</gene>
<dbReference type="EMBL" id="WSSB01000022">
    <property type="protein sequence ID" value="MXR38355.1"/>
    <property type="molecule type" value="Genomic_DNA"/>
</dbReference>
<keyword evidence="1" id="KW-1133">Transmembrane helix</keyword>
<proteinExistence type="predicted"/>
<evidence type="ECO:0000256" key="1">
    <source>
        <dbReference type="SAM" id="Phobius"/>
    </source>
</evidence>
<sequence>MRRRPWWLLLLLLPLVLWSAIAPTDRATWLLEALPVLLGAPLLLWAWPRFVWTPLALCLMLVHAAILLIGAHYTYAEVPAGLWLRDAFDLARNHYDRLGHLAQGFVPAILAREVLLRRTPLRPGLWLVLLTTSCCLAFSAFYELIEWWVAVAIGADANAFLATQGDPWDTQWDMFLALVGALASQLLLSGLHERELVRLQGVTKIFNRTP</sequence>
<keyword evidence="1" id="KW-0472">Membrane</keyword>
<reference evidence="2 3" key="1">
    <citation type="submission" date="2019-12" db="EMBL/GenBank/DDBJ databases">
        <title>Neisseriaceae gen. nov. sp. Genome sequencing and assembly.</title>
        <authorList>
            <person name="Liu Z."/>
            <person name="Li A."/>
        </authorList>
    </citation>
    <scope>NUCLEOTIDE SEQUENCE [LARGE SCALE GENOMIC DNA]</scope>
    <source>
        <strain evidence="2 3">B2N2-7</strain>
    </source>
</reference>
<name>A0A845BPR3_9NEIS</name>
<evidence type="ECO:0000313" key="3">
    <source>
        <dbReference type="Proteomes" id="UP000467214"/>
    </source>
</evidence>
<protein>
    <submittedName>
        <fullName evidence="2">DUF2238 domain-containing protein</fullName>
    </submittedName>
</protein>
<dbReference type="InterPro" id="IPR014509">
    <property type="entry name" value="YjdF-like"/>
</dbReference>
<dbReference type="PIRSF" id="PIRSF020606">
    <property type="entry name" value="UCP020606"/>
    <property type="match status" value="1"/>
</dbReference>
<organism evidence="2 3">
    <name type="scientific">Craterilacuibacter sinensis</name>
    <dbReference type="NCBI Taxonomy" id="2686017"/>
    <lineage>
        <taxon>Bacteria</taxon>
        <taxon>Pseudomonadati</taxon>
        <taxon>Pseudomonadota</taxon>
        <taxon>Betaproteobacteria</taxon>
        <taxon>Neisseriales</taxon>
        <taxon>Neisseriaceae</taxon>
        <taxon>Craterilacuibacter</taxon>
    </lineage>
</organism>
<dbReference type="AlphaFoldDB" id="A0A845BPR3"/>
<feature type="transmembrane region" description="Helical" evidence="1">
    <location>
        <begin position="174"/>
        <end position="191"/>
    </location>
</feature>
<dbReference type="Proteomes" id="UP000467214">
    <property type="component" value="Unassembled WGS sequence"/>
</dbReference>
<dbReference type="InterPro" id="IPR058534">
    <property type="entry name" value="YjdF"/>
</dbReference>
<keyword evidence="3" id="KW-1185">Reference proteome</keyword>
<accession>A0A845BPR3</accession>
<comment type="caution">
    <text evidence="2">The sequence shown here is derived from an EMBL/GenBank/DDBJ whole genome shotgun (WGS) entry which is preliminary data.</text>
</comment>